<keyword evidence="2" id="KW-1185">Reference proteome</keyword>
<gene>
    <name evidence="1" type="ORF">BJ138DRAFT_169026</name>
</gene>
<dbReference type="EMBL" id="MU267736">
    <property type="protein sequence ID" value="KAH7909897.1"/>
    <property type="molecule type" value="Genomic_DNA"/>
</dbReference>
<evidence type="ECO:0000313" key="1">
    <source>
        <dbReference type="EMBL" id="KAH7909897.1"/>
    </source>
</evidence>
<accession>A0ACB8A9H2</accession>
<evidence type="ECO:0000313" key="2">
    <source>
        <dbReference type="Proteomes" id="UP000790377"/>
    </source>
</evidence>
<dbReference type="Proteomes" id="UP000790377">
    <property type="component" value="Unassembled WGS sequence"/>
</dbReference>
<proteinExistence type="predicted"/>
<reference evidence="1" key="1">
    <citation type="journal article" date="2021" name="New Phytol.">
        <title>Evolutionary innovations through gain and loss of genes in the ectomycorrhizal Boletales.</title>
        <authorList>
            <person name="Wu G."/>
            <person name="Miyauchi S."/>
            <person name="Morin E."/>
            <person name="Kuo A."/>
            <person name="Drula E."/>
            <person name="Varga T."/>
            <person name="Kohler A."/>
            <person name="Feng B."/>
            <person name="Cao Y."/>
            <person name="Lipzen A."/>
            <person name="Daum C."/>
            <person name="Hundley H."/>
            <person name="Pangilinan J."/>
            <person name="Johnson J."/>
            <person name="Barry K."/>
            <person name="LaButti K."/>
            <person name="Ng V."/>
            <person name="Ahrendt S."/>
            <person name="Min B."/>
            <person name="Choi I.G."/>
            <person name="Park H."/>
            <person name="Plett J.M."/>
            <person name="Magnuson J."/>
            <person name="Spatafora J.W."/>
            <person name="Nagy L.G."/>
            <person name="Henrissat B."/>
            <person name="Grigoriev I.V."/>
            <person name="Yang Z.L."/>
            <person name="Xu J."/>
            <person name="Martin F.M."/>
        </authorList>
    </citation>
    <scope>NUCLEOTIDE SEQUENCE</scope>
    <source>
        <strain evidence="1">ATCC 28755</strain>
    </source>
</reference>
<organism evidence="1 2">
    <name type="scientific">Hygrophoropsis aurantiaca</name>
    <dbReference type="NCBI Taxonomy" id="72124"/>
    <lineage>
        <taxon>Eukaryota</taxon>
        <taxon>Fungi</taxon>
        <taxon>Dikarya</taxon>
        <taxon>Basidiomycota</taxon>
        <taxon>Agaricomycotina</taxon>
        <taxon>Agaricomycetes</taxon>
        <taxon>Agaricomycetidae</taxon>
        <taxon>Boletales</taxon>
        <taxon>Coniophorineae</taxon>
        <taxon>Hygrophoropsidaceae</taxon>
        <taxon>Hygrophoropsis</taxon>
    </lineage>
</organism>
<name>A0ACB8A9H2_9AGAM</name>
<comment type="caution">
    <text evidence="1">The sequence shown here is derived from an EMBL/GenBank/DDBJ whole genome shotgun (WGS) entry which is preliminary data.</text>
</comment>
<protein>
    <submittedName>
        <fullName evidence="1">Uncharacterized protein</fullName>
    </submittedName>
</protein>
<sequence>MANISRISFQDLIEKARSGSVEHLDILSFKCVQFPAHIGVILPIFYAHLNPALIPKQISPETRRDIVLAKWSLLGIMTYLSALDGESAEQVFQHATKNWTRLYPWILFFYHSFLSDLPIARTRLNSPVSIWDATTVTAGFLATLYDNYPTARSLILNTPALHTTIMGIWNTIADLQDYDVDVQHPDYHAARSIVFFRESIGKLVAYCLGHNEPVPCFPIFVTAAGGISVIVNTTLKRLRHLGKEVKDLKEPASKAETLQMHKFWSSYATDFVQITQILLSVSTRGGVAAHEELISKGSVHAMASTMAQLRTKLLGELPDDRTDPRAGLTLWSLYCGCQYIRYAMLESESDDSTPILCEALEARILETILQAGHIESEYTPYHRRDQDFDVMLLSELPSLLMHSEVLRVSAKSLSRIRLQDIERHAHHDRILLNAWDNFKEAVARFSQIENKLRSIKKPKYEFTCGGDQECQCISRNETKPELYRCSGCLIVKYCSRRCQRTDWKRRHRAQCRIIRLAIGASGSHDIRRNLLVIAAIETEERIPGGAPLKSFLDDARRANPDYRGEVVAVLDMTAYPFLHSVQPISRYSDIIIKDRRYEDVFQIIRSASSNIFEIVKLRQGNTVHYLLSPSTVLKAIFDWPPAGVTFPTFGSLSLRGSTTPKNNSSTQGL</sequence>